<comment type="subcellular location">
    <subcellularLocation>
        <location evidence="4">Endoplasmic reticulum membrane</location>
        <topology evidence="4">Peripheral membrane protein</topology>
        <orientation evidence="4">Cytoplasmic side</orientation>
    </subcellularLocation>
</comment>
<dbReference type="SUPFAM" id="SSF48452">
    <property type="entry name" value="TPR-like"/>
    <property type="match status" value="1"/>
</dbReference>
<evidence type="ECO:0000256" key="4">
    <source>
        <dbReference type="RuleBase" id="RU367091"/>
    </source>
</evidence>
<evidence type="ECO:0000313" key="6">
    <source>
        <dbReference type="EMBL" id="CAE2278414.1"/>
    </source>
</evidence>
<feature type="repeat" description="TPR" evidence="3">
    <location>
        <begin position="176"/>
        <end position="209"/>
    </location>
</feature>
<dbReference type="InterPro" id="IPR039856">
    <property type="entry name" value="EMC2-like"/>
</dbReference>
<comment type="similarity">
    <text evidence="4">Belongs to the EMC2 family.</text>
</comment>
<keyword evidence="2 3" id="KW-0802">TPR repeat</keyword>
<accession>A0A7S4NBK7</accession>
<dbReference type="PROSITE" id="PS50005">
    <property type="entry name" value="TPR"/>
    <property type="match status" value="1"/>
</dbReference>
<reference evidence="6" key="1">
    <citation type="submission" date="2021-01" db="EMBL/GenBank/DDBJ databases">
        <authorList>
            <person name="Corre E."/>
            <person name="Pelletier E."/>
            <person name="Niang G."/>
            <person name="Scheremetjew M."/>
            <person name="Finn R."/>
            <person name="Kale V."/>
            <person name="Holt S."/>
            <person name="Cochrane G."/>
            <person name="Meng A."/>
            <person name="Brown T."/>
            <person name="Cohen L."/>
        </authorList>
    </citation>
    <scope>NUCLEOTIDE SEQUENCE</scope>
    <source>
        <strain evidence="6">Isolate 1302-5</strain>
    </source>
</reference>
<evidence type="ECO:0000256" key="3">
    <source>
        <dbReference type="PROSITE-ProRule" id="PRU00339"/>
    </source>
</evidence>
<dbReference type="EMBL" id="HBKQ01052613">
    <property type="protein sequence ID" value="CAE2278414.1"/>
    <property type="molecule type" value="Transcribed_RNA"/>
</dbReference>
<proteinExistence type="inferred from homology"/>
<dbReference type="AlphaFoldDB" id="A0A7S4NBK7"/>
<keyword evidence="4" id="KW-0256">Endoplasmic reticulum</keyword>
<comment type="function">
    <text evidence="4">Part of the endoplasmic reticulum membrane protein complex (EMC) that enables the energy-independent insertion into endoplasmic reticulum membranes of newly synthesized membrane proteins.</text>
</comment>
<sequence>MSDTDLPSLVKKKDHLGVLRYIRTHKLREPDLVIEHGKALLGPELTKNKPTSNPVLSIILPISSALDESEWLAALEQLCLASIDVHDDELASTCLSRIKTAVSPDSARVRWLLGRCLESSGDLAGADEVYEGLLKDNPANGMALKRKYAILRSQPGKELETREALNKYLELNSGDAAGWAELGDLCHDMGDYRAATYAYEEVVLASPLNSAAHCKLGELYATVGGRSNLKLARKHLAQSLELDPRNMRALFALVAAAGAYLDECSKAGKSKREAEEDDVEVAKELVKFGAEKLIKAYQGKGRMAKLIEIVMKDQTGSL</sequence>
<comment type="subunit">
    <text evidence="4">Component of the ER membrane protein complex (EMC).</text>
</comment>
<dbReference type="InterPro" id="IPR055217">
    <property type="entry name" value="TPR_EMC2"/>
</dbReference>
<evidence type="ECO:0000259" key="5">
    <source>
        <dbReference type="Pfam" id="PF22890"/>
    </source>
</evidence>
<dbReference type="Gene3D" id="1.25.40.10">
    <property type="entry name" value="Tetratricopeptide repeat domain"/>
    <property type="match status" value="1"/>
</dbReference>
<evidence type="ECO:0000256" key="1">
    <source>
        <dbReference type="ARBA" id="ARBA00022737"/>
    </source>
</evidence>
<evidence type="ECO:0000256" key="2">
    <source>
        <dbReference type="ARBA" id="ARBA00022803"/>
    </source>
</evidence>
<dbReference type="GO" id="GO:0072546">
    <property type="term" value="C:EMC complex"/>
    <property type="evidence" value="ECO:0007669"/>
    <property type="project" value="UniProtKB-UniRule"/>
</dbReference>
<keyword evidence="1" id="KW-0677">Repeat</keyword>
<dbReference type="SMART" id="SM00028">
    <property type="entry name" value="TPR"/>
    <property type="match status" value="3"/>
</dbReference>
<dbReference type="InterPro" id="IPR011990">
    <property type="entry name" value="TPR-like_helical_dom_sf"/>
</dbReference>
<dbReference type="Pfam" id="PF22890">
    <property type="entry name" value="TPR_EMC2"/>
    <property type="match status" value="1"/>
</dbReference>
<organism evidence="6">
    <name type="scientific">Odontella aurita</name>
    <dbReference type="NCBI Taxonomy" id="265563"/>
    <lineage>
        <taxon>Eukaryota</taxon>
        <taxon>Sar</taxon>
        <taxon>Stramenopiles</taxon>
        <taxon>Ochrophyta</taxon>
        <taxon>Bacillariophyta</taxon>
        <taxon>Mediophyceae</taxon>
        <taxon>Biddulphiophycidae</taxon>
        <taxon>Eupodiscales</taxon>
        <taxon>Odontellaceae</taxon>
        <taxon>Odontella</taxon>
    </lineage>
</organism>
<keyword evidence="4" id="KW-0472">Membrane</keyword>
<dbReference type="InterPro" id="IPR019734">
    <property type="entry name" value="TPR_rpt"/>
</dbReference>
<name>A0A7S4NBK7_9STRA</name>
<dbReference type="PANTHER" id="PTHR12760">
    <property type="entry name" value="TETRATRICOPEPTIDE REPEAT PROTEIN"/>
    <property type="match status" value="1"/>
</dbReference>
<protein>
    <recommendedName>
        <fullName evidence="4">ER membrane protein complex subunit 2</fullName>
    </recommendedName>
</protein>
<gene>
    <name evidence="6" type="ORF">OAUR00152_LOCUS36188</name>
</gene>
<feature type="domain" description="EMC2 TPR-like" evidence="5">
    <location>
        <begin position="116"/>
        <end position="217"/>
    </location>
</feature>